<dbReference type="GO" id="GO:1990281">
    <property type="term" value="C:efflux pump complex"/>
    <property type="evidence" value="ECO:0007669"/>
    <property type="project" value="TreeGrafter"/>
</dbReference>
<dbReference type="InterPro" id="IPR058624">
    <property type="entry name" value="MdtA-like_HH"/>
</dbReference>
<dbReference type="Gene3D" id="2.40.30.170">
    <property type="match status" value="1"/>
</dbReference>
<feature type="domain" description="Multidrug resistance protein MdtA-like barrel-sandwich hybrid" evidence="3">
    <location>
        <begin position="65"/>
        <end position="192"/>
    </location>
</feature>
<evidence type="ECO:0000259" key="4">
    <source>
        <dbReference type="Pfam" id="PF25990"/>
    </source>
</evidence>
<protein>
    <submittedName>
        <fullName evidence="5">HlyD family secretion protein</fullName>
    </submittedName>
</protein>
<dbReference type="Gene3D" id="1.10.287.470">
    <property type="entry name" value="Helix hairpin bin"/>
    <property type="match status" value="1"/>
</dbReference>
<dbReference type="STRING" id="1123323.SAMN05216245_101225"/>
<accession>A0A1I1XK38</accession>
<name>A0A1I1XK38_9FIRM</name>
<dbReference type="EMBL" id="FONL01000001">
    <property type="protein sequence ID" value="SFE06093.1"/>
    <property type="molecule type" value="Genomic_DNA"/>
</dbReference>
<dbReference type="InterPro" id="IPR058625">
    <property type="entry name" value="MdtA-like_BSH"/>
</dbReference>
<sequence>MLKFIKNNLYALLFLAVLIGACFGGYKYYQSQKAAKTETVKTASVEYGNLQKSVSATGSLTALDNVDISSKITGRIVEVLVAENDHVTAGQLLLRLDDSSLKATEEQREATLNEATLTLNRYATLLNQGAISRQQYDTAMMNYRVAKAAHEQAVSNTNDTYIYSPIDGYVIGKPTPVGQTISSGISSPQVIMSIANLDKMQIETLVDESDIGQIKVGQKVEFTVDSYPEETFEGVVRLISRSATTTNNVVYYKVYVDVINSKNKLFPTMTARANIIISEAGDVLMVPQNCIFYDGGRKYVKKYDPKTKQETEIDVEVGMAGDDSVAVKSDQLRQGDKLLVKTLKAKQTNNTRRGPMPGGGH</sequence>
<evidence type="ECO:0000259" key="2">
    <source>
        <dbReference type="Pfam" id="PF25876"/>
    </source>
</evidence>
<evidence type="ECO:0000313" key="5">
    <source>
        <dbReference type="EMBL" id="SFE06093.1"/>
    </source>
</evidence>
<dbReference type="Pfam" id="PF25917">
    <property type="entry name" value="BSH_RND"/>
    <property type="match status" value="1"/>
</dbReference>
<gene>
    <name evidence="5" type="ORF">SAMN05216245_101225</name>
</gene>
<dbReference type="PANTHER" id="PTHR30469">
    <property type="entry name" value="MULTIDRUG RESISTANCE PROTEIN MDTA"/>
    <property type="match status" value="1"/>
</dbReference>
<dbReference type="GO" id="GO:0015562">
    <property type="term" value="F:efflux transmembrane transporter activity"/>
    <property type="evidence" value="ECO:0007669"/>
    <property type="project" value="TreeGrafter"/>
</dbReference>
<organism evidence="5 6">
    <name type="scientific">Succiniclasticum ruminis DSM 9236</name>
    <dbReference type="NCBI Taxonomy" id="1123323"/>
    <lineage>
        <taxon>Bacteria</taxon>
        <taxon>Bacillati</taxon>
        <taxon>Bacillota</taxon>
        <taxon>Negativicutes</taxon>
        <taxon>Acidaminococcales</taxon>
        <taxon>Acidaminococcaceae</taxon>
        <taxon>Succiniclasticum</taxon>
    </lineage>
</organism>
<dbReference type="PROSITE" id="PS51257">
    <property type="entry name" value="PROKAR_LIPOPROTEIN"/>
    <property type="match status" value="1"/>
</dbReference>
<dbReference type="NCBIfam" id="TIGR01730">
    <property type="entry name" value="RND_mfp"/>
    <property type="match status" value="1"/>
</dbReference>
<dbReference type="AlphaFoldDB" id="A0A1I1XK38"/>
<proteinExistence type="inferred from homology"/>
<evidence type="ECO:0000256" key="1">
    <source>
        <dbReference type="ARBA" id="ARBA00009477"/>
    </source>
</evidence>
<feature type="domain" description="YknX-like beta-barrel" evidence="4">
    <location>
        <begin position="200"/>
        <end position="272"/>
    </location>
</feature>
<evidence type="ECO:0000259" key="3">
    <source>
        <dbReference type="Pfam" id="PF25917"/>
    </source>
</evidence>
<dbReference type="SUPFAM" id="SSF111369">
    <property type="entry name" value="HlyD-like secretion proteins"/>
    <property type="match status" value="1"/>
</dbReference>
<dbReference type="Gene3D" id="2.40.50.100">
    <property type="match status" value="1"/>
</dbReference>
<keyword evidence="6" id="KW-1185">Reference proteome</keyword>
<dbReference type="Gene3D" id="2.40.420.20">
    <property type="match status" value="1"/>
</dbReference>
<comment type="similarity">
    <text evidence="1">Belongs to the membrane fusion protein (MFP) (TC 8.A.1) family.</text>
</comment>
<dbReference type="Pfam" id="PF25990">
    <property type="entry name" value="Beta-barrel_YknX"/>
    <property type="match status" value="1"/>
</dbReference>
<dbReference type="RefSeq" id="WP_093912419.1">
    <property type="nucleotide sequence ID" value="NZ_FONL01000001.1"/>
</dbReference>
<dbReference type="Proteomes" id="UP000198896">
    <property type="component" value="Unassembled WGS sequence"/>
</dbReference>
<dbReference type="OrthoDB" id="9809068at2"/>
<dbReference type="PANTHER" id="PTHR30469:SF33">
    <property type="entry name" value="SLR1207 PROTEIN"/>
    <property type="match status" value="1"/>
</dbReference>
<evidence type="ECO:0000313" key="6">
    <source>
        <dbReference type="Proteomes" id="UP000198896"/>
    </source>
</evidence>
<reference evidence="5 6" key="1">
    <citation type="submission" date="2016-10" db="EMBL/GenBank/DDBJ databases">
        <authorList>
            <person name="de Groot N.N."/>
        </authorList>
    </citation>
    <scope>NUCLEOTIDE SEQUENCE [LARGE SCALE GENOMIC DNA]</scope>
    <source>
        <strain evidence="5 6">DSM 9236</strain>
    </source>
</reference>
<feature type="domain" description="Multidrug resistance protein MdtA-like alpha-helical hairpin" evidence="2">
    <location>
        <begin position="100"/>
        <end position="153"/>
    </location>
</feature>
<dbReference type="InterPro" id="IPR006143">
    <property type="entry name" value="RND_pump_MFP"/>
</dbReference>
<dbReference type="InterPro" id="IPR058636">
    <property type="entry name" value="Beta-barrel_YknX"/>
</dbReference>
<dbReference type="Pfam" id="PF25876">
    <property type="entry name" value="HH_MFP_RND"/>
    <property type="match status" value="1"/>
</dbReference>